<sequence length="160" mass="17845">MKHADLQLEQDLAFQYRSWTWQRLGWVVMALLVVAAFLGLFGDGPLSEGQRTAGGEVTLAYQRFARVENQSPLRLVVQVPGREVKITLSRDYADDVQVQTVTPQPDAMTSSPDGLSLTFQPERPGPLPITLFVEPERPGVGRGKLSVDGAQVVFRQWIWP</sequence>
<dbReference type="AlphaFoldDB" id="A0A2I9DEQ6"/>
<comment type="caution">
    <text evidence="2">The sequence shown here is derived from an EMBL/GenBank/DDBJ whole genome shotgun (WGS) entry which is preliminary data.</text>
</comment>
<keyword evidence="1" id="KW-1133">Transmembrane helix</keyword>
<dbReference type="OrthoDB" id="70407at2"/>
<evidence type="ECO:0000313" key="3">
    <source>
        <dbReference type="Proteomes" id="UP000236569"/>
    </source>
</evidence>
<dbReference type="EMBL" id="BFAG01000002">
    <property type="protein sequence ID" value="GBF04458.1"/>
    <property type="molecule type" value="Genomic_DNA"/>
</dbReference>
<dbReference type="Proteomes" id="UP000236569">
    <property type="component" value="Unassembled WGS sequence"/>
</dbReference>
<reference evidence="3" key="1">
    <citation type="submission" date="2018-01" db="EMBL/GenBank/DDBJ databases">
        <title>Draft Genome Sequence of the Radioresistant Bacterium Deinococcus aerius TR0125, Isolated from the Higher Atmosphere above Japan.</title>
        <authorList>
            <person name="Satoh K."/>
            <person name="Arai H."/>
            <person name="Sanzen T."/>
            <person name="Kawaguchi Y."/>
            <person name="Hayashi H."/>
            <person name="Yokobori S."/>
            <person name="Yamagishi A."/>
            <person name="Oono Y."/>
            <person name="Narumi I."/>
        </authorList>
    </citation>
    <scope>NUCLEOTIDE SEQUENCE [LARGE SCALE GENOMIC DNA]</scope>
    <source>
        <strain evidence="3">TR0125</strain>
    </source>
</reference>
<gene>
    <name evidence="2" type="ORF">DAERI_020055</name>
</gene>
<keyword evidence="3" id="KW-1185">Reference proteome</keyword>
<name>A0A2I9DEQ6_9DEIO</name>
<accession>A0A2I9DEQ6</accession>
<evidence type="ECO:0000256" key="1">
    <source>
        <dbReference type="SAM" id="Phobius"/>
    </source>
</evidence>
<keyword evidence="1" id="KW-0472">Membrane</keyword>
<keyword evidence="1" id="KW-0812">Transmembrane</keyword>
<dbReference type="RefSeq" id="WP_103128028.1">
    <property type="nucleotide sequence ID" value="NZ_BFAG01000002.1"/>
</dbReference>
<evidence type="ECO:0000313" key="2">
    <source>
        <dbReference type="EMBL" id="GBF04458.1"/>
    </source>
</evidence>
<proteinExistence type="predicted"/>
<protein>
    <submittedName>
        <fullName evidence="2">Uncharacterized protein</fullName>
    </submittedName>
</protein>
<organism evidence="2 3">
    <name type="scientific">Deinococcus aerius</name>
    <dbReference type="NCBI Taxonomy" id="200253"/>
    <lineage>
        <taxon>Bacteria</taxon>
        <taxon>Thermotogati</taxon>
        <taxon>Deinococcota</taxon>
        <taxon>Deinococci</taxon>
        <taxon>Deinococcales</taxon>
        <taxon>Deinococcaceae</taxon>
        <taxon>Deinococcus</taxon>
    </lineage>
</organism>
<feature type="transmembrane region" description="Helical" evidence="1">
    <location>
        <begin position="24"/>
        <end position="41"/>
    </location>
</feature>